<evidence type="ECO:0000313" key="2">
    <source>
        <dbReference type="EMBL" id="GIJ63211.1"/>
    </source>
</evidence>
<dbReference type="Pfam" id="PF05139">
    <property type="entry name" value="Erythro_esteras"/>
    <property type="match status" value="1"/>
</dbReference>
<dbReference type="PIRSF" id="PIRSF036794">
    <property type="entry name" value="UCP_erythr_ester"/>
    <property type="match status" value="1"/>
</dbReference>
<feature type="signal peptide" evidence="1">
    <location>
        <begin position="1"/>
        <end position="30"/>
    </location>
</feature>
<dbReference type="GO" id="GO:0046677">
    <property type="term" value="P:response to antibiotic"/>
    <property type="evidence" value="ECO:0007669"/>
    <property type="project" value="InterPro"/>
</dbReference>
<evidence type="ECO:0000256" key="1">
    <source>
        <dbReference type="SAM" id="SignalP"/>
    </source>
</evidence>
<dbReference type="Gene3D" id="1.20.1440.30">
    <property type="entry name" value="Biosynthetic Protein domain"/>
    <property type="match status" value="1"/>
</dbReference>
<accession>A0A8J3ZG14</accession>
<keyword evidence="3" id="KW-1185">Reference proteome</keyword>
<dbReference type="PROSITE" id="PS51318">
    <property type="entry name" value="TAT"/>
    <property type="match status" value="1"/>
</dbReference>
<dbReference type="PANTHER" id="PTHR31299">
    <property type="entry name" value="ESTERASE, PUTATIVE (AFU_ORTHOLOGUE AFUA_1G05850)-RELATED"/>
    <property type="match status" value="1"/>
</dbReference>
<organism evidence="2 3">
    <name type="scientific">Virgisporangium aurantiacum</name>
    <dbReference type="NCBI Taxonomy" id="175570"/>
    <lineage>
        <taxon>Bacteria</taxon>
        <taxon>Bacillati</taxon>
        <taxon>Actinomycetota</taxon>
        <taxon>Actinomycetes</taxon>
        <taxon>Micromonosporales</taxon>
        <taxon>Micromonosporaceae</taxon>
        <taxon>Virgisporangium</taxon>
    </lineage>
</organism>
<dbReference type="EMBL" id="BOPG01000089">
    <property type="protein sequence ID" value="GIJ63211.1"/>
    <property type="molecule type" value="Genomic_DNA"/>
</dbReference>
<sequence>MPTPSRRTVLRATAATAGALTGAWTGAAGAAVPADRQVSAWIERNARPVTGRSIDAMLRNAVVVGLGESTNGAHEHLVLNHDLVRHLVEKRGFRAIALEEDWTMGIQIDRYVRHGDGDPRALLPDAGLPWRTVEMLDLIRWMRAFNVAHPNDPVAFLGADVVAVRALAYDAVTEHVRRYAPGRLAELGRHYAVIRPPDDITAHIAYYRSQPDKQPFLDHARRALHLVADLPGDRAAALALQHSRAILGFYEYHASGEVAIRDRAMAQTVAFWRRHTGNRIAYWASNVHIAVGRPLTISYPPFPAATQHTAGGLLRTRYGHGYLPVGAGFRTGVIRTGFPPAQYTVPPPSASFADAAFTLDSPDPYLVDLRADAPPAVRRWLHTPARMRAIGPAYDPLADSAYHMSGAGPADWFDALLRIDRVTAPQPV</sequence>
<reference evidence="2" key="1">
    <citation type="submission" date="2021-01" db="EMBL/GenBank/DDBJ databases">
        <title>Whole genome shotgun sequence of Virgisporangium aurantiacum NBRC 16421.</title>
        <authorList>
            <person name="Komaki H."/>
            <person name="Tamura T."/>
        </authorList>
    </citation>
    <scope>NUCLEOTIDE SEQUENCE</scope>
    <source>
        <strain evidence="2">NBRC 16421</strain>
    </source>
</reference>
<dbReference type="Gene3D" id="3.30.1870.10">
    <property type="entry name" value="EreA-like, domain 2"/>
    <property type="match status" value="1"/>
</dbReference>
<feature type="chain" id="PRO_5035243529" description="Erythromycin esterase" evidence="1">
    <location>
        <begin position="31"/>
        <end position="428"/>
    </location>
</feature>
<dbReference type="CDD" id="cd14728">
    <property type="entry name" value="Ere-like"/>
    <property type="match status" value="1"/>
</dbReference>
<evidence type="ECO:0000313" key="3">
    <source>
        <dbReference type="Proteomes" id="UP000612585"/>
    </source>
</evidence>
<dbReference type="RefSeq" id="WP_204009290.1">
    <property type="nucleotide sequence ID" value="NZ_BOPG01000089.1"/>
</dbReference>
<keyword evidence="1" id="KW-0732">Signal</keyword>
<dbReference type="PANTHER" id="PTHR31299:SF0">
    <property type="entry name" value="ESTERASE, PUTATIVE (AFU_ORTHOLOGUE AFUA_1G05850)-RELATED"/>
    <property type="match status" value="1"/>
</dbReference>
<dbReference type="InterPro" id="IPR007815">
    <property type="entry name" value="Emycin_Estase"/>
</dbReference>
<dbReference type="SUPFAM" id="SSF159501">
    <property type="entry name" value="EreA/ChaN-like"/>
    <property type="match status" value="1"/>
</dbReference>
<comment type="caution">
    <text evidence="2">The sequence shown here is derived from an EMBL/GenBank/DDBJ whole genome shotgun (WGS) entry which is preliminary data.</text>
</comment>
<dbReference type="Gene3D" id="3.40.1660.10">
    <property type="entry name" value="EreA-like (biosynthetic domain)"/>
    <property type="match status" value="1"/>
</dbReference>
<dbReference type="AlphaFoldDB" id="A0A8J3ZG14"/>
<protein>
    <recommendedName>
        <fullName evidence="4">Erythromycin esterase</fullName>
    </recommendedName>
</protein>
<dbReference type="InterPro" id="IPR014622">
    <property type="entry name" value="UCP036794_erythomycin"/>
</dbReference>
<gene>
    <name evidence="2" type="ORF">Vau01_107270</name>
</gene>
<dbReference type="InterPro" id="IPR006311">
    <property type="entry name" value="TAT_signal"/>
</dbReference>
<dbReference type="Proteomes" id="UP000612585">
    <property type="component" value="Unassembled WGS sequence"/>
</dbReference>
<name>A0A8J3ZG14_9ACTN</name>
<proteinExistence type="predicted"/>
<evidence type="ECO:0008006" key="4">
    <source>
        <dbReference type="Google" id="ProtNLM"/>
    </source>
</evidence>
<dbReference type="InterPro" id="IPR052036">
    <property type="entry name" value="Hydrolase/PRTase-associated"/>
</dbReference>